<keyword evidence="2" id="KW-1133">Transmembrane helix</keyword>
<feature type="region of interest" description="Disordered" evidence="1">
    <location>
        <begin position="188"/>
        <end position="222"/>
    </location>
</feature>
<feature type="region of interest" description="Disordered" evidence="1">
    <location>
        <begin position="1"/>
        <end position="129"/>
    </location>
</feature>
<dbReference type="OrthoDB" id="3193278at2"/>
<name>E1QZ17_OLSUV</name>
<feature type="compositionally biased region" description="Basic and acidic residues" evidence="1">
    <location>
        <begin position="99"/>
        <end position="112"/>
    </location>
</feature>
<proteinExistence type="predicted"/>
<evidence type="ECO:0000313" key="3">
    <source>
        <dbReference type="EMBL" id="ADK67631.1"/>
    </source>
</evidence>
<accession>E1QZ17</accession>
<dbReference type="EMBL" id="CP002106">
    <property type="protein sequence ID" value="ADK67631.1"/>
    <property type="molecule type" value="Genomic_DNA"/>
</dbReference>
<keyword evidence="4" id="KW-1185">Reference proteome</keyword>
<keyword evidence="2" id="KW-0472">Membrane</keyword>
<feature type="compositionally biased region" description="Polar residues" evidence="1">
    <location>
        <begin position="1"/>
        <end position="15"/>
    </location>
</feature>
<dbReference type="Proteomes" id="UP000000333">
    <property type="component" value="Chromosome"/>
</dbReference>
<dbReference type="HOGENOM" id="CLU_760397_0_0_11"/>
<evidence type="ECO:0000256" key="2">
    <source>
        <dbReference type="SAM" id="Phobius"/>
    </source>
</evidence>
<organism evidence="3 4">
    <name type="scientific">Olsenella uli (strain ATCC 49627 / DSM 7084 / CCUG 31166 / CIP 109912 / JCM 12494 / LMG 11480 / NCIMB 702895 / VPI D76D-27C)</name>
    <name type="common">Lactobacillus uli</name>
    <dbReference type="NCBI Taxonomy" id="633147"/>
    <lineage>
        <taxon>Bacteria</taxon>
        <taxon>Bacillati</taxon>
        <taxon>Actinomycetota</taxon>
        <taxon>Coriobacteriia</taxon>
        <taxon>Coriobacteriales</taxon>
        <taxon>Atopobiaceae</taxon>
        <taxon>Olsenella</taxon>
    </lineage>
</organism>
<protein>
    <submittedName>
        <fullName evidence="3">Uncharacterized protein</fullName>
    </submittedName>
</protein>
<evidence type="ECO:0000313" key="4">
    <source>
        <dbReference type="Proteomes" id="UP000000333"/>
    </source>
</evidence>
<dbReference type="PATRIC" id="fig|633147.7.peg.1038"/>
<reference evidence="3 4" key="1">
    <citation type="journal article" date="2010" name="Stand. Genomic Sci.">
        <title>Complete genome sequence of Olsenella uli type strain (VPI D76D-27C).</title>
        <authorList>
            <person name="Goker M."/>
            <person name="Held B."/>
            <person name="Lucas S."/>
            <person name="Nolan M."/>
            <person name="Yasawong M."/>
            <person name="Glavina Del Rio T."/>
            <person name="Tice H."/>
            <person name="Cheng J.F."/>
            <person name="Bruce D."/>
            <person name="Detter J.C."/>
            <person name="Tapia R."/>
            <person name="Han C."/>
            <person name="Goodwin L."/>
            <person name="Pitluck S."/>
            <person name="Liolios K."/>
            <person name="Ivanova N."/>
            <person name="Mavromatis K."/>
            <person name="Mikhailova N."/>
            <person name="Pati A."/>
            <person name="Chen A."/>
            <person name="Palaniappan K."/>
            <person name="Land M."/>
            <person name="Hauser L."/>
            <person name="Chang Y.J."/>
            <person name="Jeffries C.D."/>
            <person name="Rohde M."/>
            <person name="Sikorski J."/>
            <person name="Pukall R."/>
            <person name="Woyke T."/>
            <person name="Bristow J."/>
            <person name="Eisen J.A."/>
            <person name="Markowitz V."/>
            <person name="Hugenholtz P."/>
            <person name="Kyrpides N.C."/>
            <person name="Klenk H.P."/>
            <person name="Lapidus A."/>
        </authorList>
    </citation>
    <scope>NUCLEOTIDE SEQUENCE [LARGE SCALE GENOMIC DNA]</scope>
    <source>
        <strain evidence="4">ATCC 49627 / DSM 7084 / CIP 109912 / JCM 12494 / NCIMB 702895 / VPI D76D-27C</strain>
    </source>
</reference>
<dbReference type="STRING" id="633147.Olsu_0516"/>
<dbReference type="KEGG" id="ols:Olsu_0516"/>
<feature type="compositionally biased region" description="Basic and acidic residues" evidence="1">
    <location>
        <begin position="209"/>
        <end position="222"/>
    </location>
</feature>
<feature type="transmembrane region" description="Helical" evidence="2">
    <location>
        <begin position="145"/>
        <end position="165"/>
    </location>
</feature>
<dbReference type="AlphaFoldDB" id="E1QZ17"/>
<sequence>MPPTSSEQTMSLKTPSSREDSCDSEQESQTFCDTDVPSPDAAPDAKAGNPSEEPVGDGPSDADEPGEDPLPGEEVPAEDAPGEGPSAETPAEAPTGGTREGDEQPSDGEREGLGTITTDVIAPLPLDPRKNARREQEGWYRDHRVIYFIGGIALICLVAAFSAMGSCGKGFHDPQADIVKSQVAAAASKQGKAADDPGDDSSAADATTDESKPAADESDAEKAVHATLKGYYDKLKDYDGQVTKAEETYAGTYSNRDHAVREAARQEALTLTSTIQADLDALNAAGITDGSSYHAQLLLVAQCYQDLVTRMGTINDSWSRCVLYNYPDYYPDELMELVNGSKASGSDQPAAKVDFDAAYAQIAL</sequence>
<dbReference type="GeneID" id="78511953"/>
<dbReference type="RefSeq" id="WP_013251383.1">
    <property type="nucleotide sequence ID" value="NC_014363.1"/>
</dbReference>
<feature type="compositionally biased region" description="Acidic residues" evidence="1">
    <location>
        <begin position="60"/>
        <end position="81"/>
    </location>
</feature>
<gene>
    <name evidence="3" type="ordered locus">Olsu_0516</name>
</gene>
<keyword evidence="2" id="KW-0812">Transmembrane</keyword>
<evidence type="ECO:0000256" key="1">
    <source>
        <dbReference type="SAM" id="MobiDB-lite"/>
    </source>
</evidence>